<feature type="active site" description="Proton donor/acceptor" evidence="6">
    <location>
        <position position="155"/>
    </location>
</feature>
<dbReference type="PRINTS" id="PR00471">
    <property type="entry name" value="ACETATEKNASE"/>
</dbReference>
<dbReference type="PIRSF" id="PIRSF000722">
    <property type="entry name" value="Acetate_prop_kin"/>
    <property type="match status" value="1"/>
</dbReference>
<keyword evidence="5 6" id="KW-0067">ATP-binding</keyword>
<dbReference type="HAMAP" id="MF_00020">
    <property type="entry name" value="Acetate_kinase"/>
    <property type="match status" value="1"/>
</dbReference>
<evidence type="ECO:0000256" key="7">
    <source>
        <dbReference type="RuleBase" id="RU003835"/>
    </source>
</evidence>
<dbReference type="GO" id="GO:0005737">
    <property type="term" value="C:cytoplasm"/>
    <property type="evidence" value="ECO:0007669"/>
    <property type="project" value="UniProtKB-SubCell"/>
</dbReference>
<keyword evidence="3 6" id="KW-0547">Nucleotide-binding</keyword>
<dbReference type="PROSITE" id="PS01075">
    <property type="entry name" value="ACETATE_KINASE_1"/>
    <property type="match status" value="1"/>
</dbReference>
<keyword evidence="9" id="KW-1185">Reference proteome</keyword>
<dbReference type="GO" id="GO:0006085">
    <property type="term" value="P:acetyl-CoA biosynthetic process"/>
    <property type="evidence" value="ECO:0007669"/>
    <property type="project" value="UniProtKB-UniRule"/>
</dbReference>
<dbReference type="GO" id="GO:0000287">
    <property type="term" value="F:magnesium ion binding"/>
    <property type="evidence" value="ECO:0007669"/>
    <property type="project" value="UniProtKB-UniRule"/>
</dbReference>
<dbReference type="UniPathway" id="UPA00340">
    <property type="reaction ID" value="UER00458"/>
</dbReference>
<dbReference type="EMBL" id="RSDW01000001">
    <property type="protein sequence ID" value="RSL17529.1"/>
    <property type="molecule type" value="Genomic_DNA"/>
</dbReference>
<feature type="binding site" evidence="6">
    <location>
        <begin position="216"/>
        <end position="220"/>
    </location>
    <ligand>
        <name>ATP</name>
        <dbReference type="ChEBI" id="CHEBI:30616"/>
    </ligand>
</feature>
<comment type="caution">
    <text evidence="8">The sequence shown here is derived from an EMBL/GenBank/DDBJ whole genome shotgun (WGS) entry which is preliminary data.</text>
</comment>
<feature type="binding site" evidence="6">
    <location>
        <position position="7"/>
    </location>
    <ligand>
        <name>Mg(2+)</name>
        <dbReference type="ChEBI" id="CHEBI:18420"/>
    </ligand>
</feature>
<dbReference type="RefSeq" id="WP_125486010.1">
    <property type="nucleotide sequence ID" value="NZ_RSDW01000001.1"/>
</dbReference>
<dbReference type="GO" id="GO:0006083">
    <property type="term" value="P:acetate metabolic process"/>
    <property type="evidence" value="ECO:0007669"/>
    <property type="project" value="TreeGrafter"/>
</dbReference>
<dbReference type="NCBIfam" id="TIGR00016">
    <property type="entry name" value="ackA"/>
    <property type="match status" value="1"/>
</dbReference>
<proteinExistence type="inferred from homology"/>
<evidence type="ECO:0000256" key="1">
    <source>
        <dbReference type="ARBA" id="ARBA00008748"/>
    </source>
</evidence>
<accession>A0A428ML27</accession>
<feature type="binding site" evidence="6">
    <location>
        <begin position="295"/>
        <end position="297"/>
    </location>
    <ligand>
        <name>ATP</name>
        <dbReference type="ChEBI" id="CHEBI:30616"/>
    </ligand>
</feature>
<comment type="subcellular location">
    <subcellularLocation>
        <location evidence="6">Cytoplasm</location>
    </subcellularLocation>
</comment>
<dbReference type="AlphaFoldDB" id="A0A428ML27"/>
<evidence type="ECO:0000256" key="4">
    <source>
        <dbReference type="ARBA" id="ARBA00022777"/>
    </source>
</evidence>
<dbReference type="OrthoDB" id="9802453at2"/>
<feature type="binding site" evidence="6">
    <location>
        <position position="98"/>
    </location>
    <ligand>
        <name>substrate</name>
    </ligand>
</feature>
<evidence type="ECO:0000313" key="8">
    <source>
        <dbReference type="EMBL" id="RSL17529.1"/>
    </source>
</evidence>
<organism evidence="8 9">
    <name type="scientific">Edaphobacter aggregans</name>
    <dbReference type="NCBI Taxonomy" id="570835"/>
    <lineage>
        <taxon>Bacteria</taxon>
        <taxon>Pseudomonadati</taxon>
        <taxon>Acidobacteriota</taxon>
        <taxon>Terriglobia</taxon>
        <taxon>Terriglobales</taxon>
        <taxon>Acidobacteriaceae</taxon>
        <taxon>Edaphobacter</taxon>
    </lineage>
</organism>
<dbReference type="EC" id="2.7.2.1" evidence="6"/>
<keyword evidence="6" id="KW-0479">Metal-binding</keyword>
<dbReference type="Gene3D" id="3.30.420.40">
    <property type="match status" value="2"/>
</dbReference>
<keyword evidence="4 6" id="KW-0418">Kinase</keyword>
<dbReference type="Pfam" id="PF00871">
    <property type="entry name" value="Acetate_kinase"/>
    <property type="match status" value="1"/>
</dbReference>
<dbReference type="InterPro" id="IPR004372">
    <property type="entry name" value="Ac/propionate_kinase"/>
</dbReference>
<dbReference type="InterPro" id="IPR043129">
    <property type="entry name" value="ATPase_NBD"/>
</dbReference>
<dbReference type="PROSITE" id="PS01076">
    <property type="entry name" value="ACETATE_KINASE_2"/>
    <property type="match status" value="1"/>
</dbReference>
<dbReference type="InterPro" id="IPR000890">
    <property type="entry name" value="Aliphatic_acid_kin_short-chain"/>
</dbReference>
<sequence length="413" mass="43598">MHLLVINSGSSSIKFSIFGTRVRTGRGEAVALPASLFEGEVSGIGSGSAGFKFRDAAGKDLSGGVSSVKAENSVEAIGRVVDAVSREGMPQVDAVGYRVVHPGAKLDRHVRITDAVMRDLEEAAVFAPLHDPAAIEIIRETIERFPEAKHYAVFDTVFHETMPDEATAYAIPEGFRERGVRRYGFHGLSCESIVRQVLDAAERGEMKFPRRMVIAHLGSGCSVTALVKGRSVDTTMGLTPTGGVVMGTRPGDLDPGLVLYLLREMKGDREAAFAAVERLLNHDSGMVGLSGLPNDMRKVRAAAGGGDARAVLAVEVFTRSVKKAVGGFVALMGGLDALIFSGGIGEHDAQSRAEITDGLAGIGISIDSALNVAPGSGLRRISASESDTVIFVVPSQEDLMIATHVDRMSRAGL</sequence>
<dbReference type="GO" id="GO:0008776">
    <property type="term" value="F:acetate kinase activity"/>
    <property type="evidence" value="ECO:0007669"/>
    <property type="project" value="UniProtKB-UniRule"/>
</dbReference>
<comment type="cofactor">
    <cofactor evidence="6">
        <name>Mg(2+)</name>
        <dbReference type="ChEBI" id="CHEBI:18420"/>
    </cofactor>
    <cofactor evidence="6">
        <name>Mn(2+)</name>
        <dbReference type="ChEBI" id="CHEBI:29035"/>
    </cofactor>
    <text evidence="6">Mg(2+). Can also accept Mn(2+).</text>
</comment>
<evidence type="ECO:0000313" key="9">
    <source>
        <dbReference type="Proteomes" id="UP000269669"/>
    </source>
</evidence>
<gene>
    <name evidence="6" type="primary">ackA</name>
    <name evidence="8" type="ORF">EDE15_3064</name>
</gene>
<keyword evidence="2 6" id="KW-0808">Transferase</keyword>
<evidence type="ECO:0000256" key="2">
    <source>
        <dbReference type="ARBA" id="ARBA00022679"/>
    </source>
</evidence>
<feature type="binding site" evidence="6">
    <location>
        <position position="397"/>
    </location>
    <ligand>
        <name>Mg(2+)</name>
        <dbReference type="ChEBI" id="CHEBI:18420"/>
    </ligand>
</feature>
<feature type="binding site" evidence="6">
    <location>
        <begin position="343"/>
        <end position="347"/>
    </location>
    <ligand>
        <name>ATP</name>
        <dbReference type="ChEBI" id="CHEBI:30616"/>
    </ligand>
</feature>
<comment type="similarity">
    <text evidence="1 6 7">Belongs to the acetokinase family.</text>
</comment>
<comment type="pathway">
    <text evidence="6">Metabolic intermediate biosynthesis; acetyl-CoA biosynthesis; acetyl-CoA from acetate: step 1/2.</text>
</comment>
<dbReference type="GO" id="GO:0005524">
    <property type="term" value="F:ATP binding"/>
    <property type="evidence" value="ECO:0007669"/>
    <property type="project" value="UniProtKB-KW"/>
</dbReference>
<dbReference type="PANTHER" id="PTHR21060">
    <property type="entry name" value="ACETATE KINASE"/>
    <property type="match status" value="1"/>
</dbReference>
<comment type="catalytic activity">
    <reaction evidence="6">
        <text>acetate + ATP = acetyl phosphate + ADP</text>
        <dbReference type="Rhea" id="RHEA:11352"/>
        <dbReference type="ChEBI" id="CHEBI:22191"/>
        <dbReference type="ChEBI" id="CHEBI:30089"/>
        <dbReference type="ChEBI" id="CHEBI:30616"/>
        <dbReference type="ChEBI" id="CHEBI:456216"/>
        <dbReference type="EC" id="2.7.2.1"/>
    </reaction>
</comment>
<dbReference type="Proteomes" id="UP000269669">
    <property type="component" value="Unassembled WGS sequence"/>
</dbReference>
<dbReference type="PANTHER" id="PTHR21060:SF15">
    <property type="entry name" value="ACETATE KINASE-RELATED"/>
    <property type="match status" value="1"/>
</dbReference>
<feature type="site" description="Transition state stabilizer" evidence="6">
    <location>
        <position position="249"/>
    </location>
</feature>
<keyword evidence="6" id="KW-0460">Magnesium</keyword>
<feature type="site" description="Transition state stabilizer" evidence="6">
    <location>
        <position position="186"/>
    </location>
</feature>
<evidence type="ECO:0000256" key="3">
    <source>
        <dbReference type="ARBA" id="ARBA00022741"/>
    </source>
</evidence>
<comment type="function">
    <text evidence="6">Catalyzes the formation of acetyl phosphate from acetate and ATP. Can also catalyze the reverse reaction.</text>
</comment>
<comment type="subunit">
    <text evidence="6">Homodimer.</text>
</comment>
<evidence type="ECO:0000256" key="6">
    <source>
        <dbReference type="HAMAP-Rule" id="MF_00020"/>
    </source>
</evidence>
<keyword evidence="6" id="KW-0963">Cytoplasm</keyword>
<dbReference type="InterPro" id="IPR023865">
    <property type="entry name" value="Aliphatic_acid_kinase_CS"/>
</dbReference>
<protein>
    <recommendedName>
        <fullName evidence="6">Acetate kinase</fullName>
        <ecNumber evidence="6">2.7.2.1</ecNumber>
    </recommendedName>
    <alternativeName>
        <fullName evidence="6">Acetokinase</fullName>
    </alternativeName>
</protein>
<evidence type="ECO:0000256" key="5">
    <source>
        <dbReference type="ARBA" id="ARBA00022840"/>
    </source>
</evidence>
<reference evidence="8 9" key="1">
    <citation type="submission" date="2018-12" db="EMBL/GenBank/DDBJ databases">
        <title>Sequencing of bacterial isolates from soil warming experiment in Harvard Forest, Massachusetts, USA.</title>
        <authorList>
            <person name="Deangelis K."/>
        </authorList>
    </citation>
    <scope>NUCLEOTIDE SEQUENCE [LARGE SCALE GENOMIC DNA]</scope>
    <source>
        <strain evidence="8 9">EB153</strain>
    </source>
</reference>
<dbReference type="SUPFAM" id="SSF53067">
    <property type="entry name" value="Actin-like ATPase domain"/>
    <property type="match status" value="2"/>
</dbReference>
<feature type="binding site" evidence="6">
    <location>
        <position position="14"/>
    </location>
    <ligand>
        <name>ATP</name>
        <dbReference type="ChEBI" id="CHEBI:30616"/>
    </ligand>
</feature>
<name>A0A428ML27_9BACT</name>